<evidence type="ECO:0000313" key="2">
    <source>
        <dbReference type="EMBL" id="QSW88868.1"/>
    </source>
</evidence>
<dbReference type="RefSeq" id="WP_207296067.1">
    <property type="nucleotide sequence ID" value="NZ_CP071448.1"/>
</dbReference>
<keyword evidence="1" id="KW-0812">Transmembrane</keyword>
<keyword evidence="1" id="KW-0472">Membrane</keyword>
<sequence length="259" mass="29113">MSQDIKELSILLFLCLFIVGGIQWFLLRFTNWSVALTATALIAFMVSFLYVSVKHATPNGGSNGPDASEFINPALTIFIFLLIGLFFISILSKTYFPKKALLTTLALTVLFVMGRTTLQYIQNAALCQELFSINNLEVVNISDGKTTIQEVALHSSISGISVNLELDRKGKSEIYIPKNTDKIVFRCYSTARNGIFSQSFPFDPKLLKEKNGKRMGLCFWLRMKISAPIKIVLQPENKFRLYIDDELITNAMVSNKEAE</sequence>
<reference evidence="2 3" key="1">
    <citation type="submission" date="2021-03" db="EMBL/GenBank/DDBJ databases">
        <title>Flavobacterium kribbensis sp. nov, an endophytic bacteria, isolated from soybean.</title>
        <authorList>
            <person name="Lee J."/>
            <person name="Seo J."/>
        </authorList>
    </citation>
    <scope>NUCLEOTIDE SEQUENCE [LARGE SCALE GENOMIC DNA]</scope>
    <source>
        <strain evidence="2 3">BB8</strain>
    </source>
</reference>
<feature type="transmembrane region" description="Helical" evidence="1">
    <location>
        <begin position="74"/>
        <end position="94"/>
    </location>
</feature>
<dbReference type="Proteomes" id="UP000663440">
    <property type="component" value="Chromosome"/>
</dbReference>
<organism evidence="2 3">
    <name type="scientific">Flavobacterium endoglycinae</name>
    <dbReference type="NCBI Taxonomy" id="2816357"/>
    <lineage>
        <taxon>Bacteria</taxon>
        <taxon>Pseudomonadati</taxon>
        <taxon>Bacteroidota</taxon>
        <taxon>Flavobacteriia</taxon>
        <taxon>Flavobacteriales</taxon>
        <taxon>Flavobacteriaceae</taxon>
        <taxon>Flavobacterium</taxon>
    </lineage>
</organism>
<evidence type="ECO:0000313" key="3">
    <source>
        <dbReference type="Proteomes" id="UP000663440"/>
    </source>
</evidence>
<dbReference type="EMBL" id="CP071448">
    <property type="protein sequence ID" value="QSW88868.1"/>
    <property type="molecule type" value="Genomic_DNA"/>
</dbReference>
<accession>A0ABX7QED1</accession>
<keyword evidence="3" id="KW-1185">Reference proteome</keyword>
<proteinExistence type="predicted"/>
<keyword evidence="1" id="KW-1133">Transmembrane helix</keyword>
<protein>
    <submittedName>
        <fullName evidence="2">Uncharacterized protein</fullName>
    </submittedName>
</protein>
<feature type="transmembrane region" description="Helical" evidence="1">
    <location>
        <begin position="32"/>
        <end position="53"/>
    </location>
</feature>
<name>A0ABX7QED1_9FLAO</name>
<evidence type="ECO:0000256" key="1">
    <source>
        <dbReference type="SAM" id="Phobius"/>
    </source>
</evidence>
<feature type="transmembrane region" description="Helical" evidence="1">
    <location>
        <begin position="7"/>
        <end position="26"/>
    </location>
</feature>
<gene>
    <name evidence="2" type="ORF">J0383_21840</name>
</gene>